<keyword evidence="1" id="KW-1185">Reference proteome</keyword>
<evidence type="ECO:0000313" key="2">
    <source>
        <dbReference type="WBParaSite" id="PSAMB.scaffold12570size2704.g34939.t1"/>
    </source>
</evidence>
<proteinExistence type="predicted"/>
<sequence>AATNRAAPSLPVRPWPISVLDKATKQPIRHRSNGCFFLGSSGVNIKPRLVAHAHTHRQLSVARRSASERATGPTPNCAVRDLYAIRRQARRDKTHRPVCVRVVVAGSPVARRMRVIAERVARSLDDNFRAHPRFRAKNSTSTLTQTLTRTLTCTWGSMAVGQTVEVTDEVTNEATAERYIGRSVAA</sequence>
<organism evidence="1 2">
    <name type="scientific">Plectus sambesii</name>
    <dbReference type="NCBI Taxonomy" id="2011161"/>
    <lineage>
        <taxon>Eukaryota</taxon>
        <taxon>Metazoa</taxon>
        <taxon>Ecdysozoa</taxon>
        <taxon>Nematoda</taxon>
        <taxon>Chromadorea</taxon>
        <taxon>Plectida</taxon>
        <taxon>Plectina</taxon>
        <taxon>Plectoidea</taxon>
        <taxon>Plectidae</taxon>
        <taxon>Plectus</taxon>
    </lineage>
</organism>
<dbReference type="WBParaSite" id="PSAMB.scaffold12570size2704.g34939.t1">
    <property type="protein sequence ID" value="PSAMB.scaffold12570size2704.g34939.t1"/>
    <property type="gene ID" value="PSAMB.scaffold12570size2704.g34939"/>
</dbReference>
<name>A0A914UUU4_9BILA</name>
<evidence type="ECO:0000313" key="1">
    <source>
        <dbReference type="Proteomes" id="UP000887566"/>
    </source>
</evidence>
<dbReference type="Proteomes" id="UP000887566">
    <property type="component" value="Unplaced"/>
</dbReference>
<dbReference type="AlphaFoldDB" id="A0A914UUU4"/>
<reference evidence="2" key="1">
    <citation type="submission" date="2022-11" db="UniProtKB">
        <authorList>
            <consortium name="WormBaseParasite"/>
        </authorList>
    </citation>
    <scope>IDENTIFICATION</scope>
</reference>
<accession>A0A914UUU4</accession>
<protein>
    <submittedName>
        <fullName evidence="2">Uncharacterized protein</fullName>
    </submittedName>
</protein>